<dbReference type="AlphaFoldDB" id="A0AA36N279"/>
<dbReference type="Proteomes" id="UP001178507">
    <property type="component" value="Unassembled WGS sequence"/>
</dbReference>
<name>A0AA36N279_9DINO</name>
<evidence type="ECO:0000313" key="2">
    <source>
        <dbReference type="EMBL" id="CAJ1387959.1"/>
    </source>
</evidence>
<organism evidence="2 3">
    <name type="scientific">Effrenium voratum</name>
    <dbReference type="NCBI Taxonomy" id="2562239"/>
    <lineage>
        <taxon>Eukaryota</taxon>
        <taxon>Sar</taxon>
        <taxon>Alveolata</taxon>
        <taxon>Dinophyceae</taxon>
        <taxon>Suessiales</taxon>
        <taxon>Symbiodiniaceae</taxon>
        <taxon>Effrenium</taxon>
    </lineage>
</organism>
<sequence>MDCLVEGVPTYGISLPGGACGIGDHFLESFERGEERAAPAPPLASSFTREGLLPTDGAAAKC</sequence>
<comment type="caution">
    <text evidence="2">The sequence shown here is derived from an EMBL/GenBank/DDBJ whole genome shotgun (WGS) entry which is preliminary data.</text>
</comment>
<feature type="region of interest" description="Disordered" evidence="1">
    <location>
        <begin position="32"/>
        <end position="62"/>
    </location>
</feature>
<protein>
    <submittedName>
        <fullName evidence="2">Uncharacterized protein</fullName>
    </submittedName>
</protein>
<accession>A0AA36N279</accession>
<keyword evidence="3" id="KW-1185">Reference proteome</keyword>
<evidence type="ECO:0000313" key="3">
    <source>
        <dbReference type="Proteomes" id="UP001178507"/>
    </source>
</evidence>
<gene>
    <name evidence="2" type="ORF">EVOR1521_LOCUS13920</name>
</gene>
<evidence type="ECO:0000256" key="1">
    <source>
        <dbReference type="SAM" id="MobiDB-lite"/>
    </source>
</evidence>
<reference evidence="2" key="1">
    <citation type="submission" date="2023-08" db="EMBL/GenBank/DDBJ databases">
        <authorList>
            <person name="Chen Y."/>
            <person name="Shah S."/>
            <person name="Dougan E. K."/>
            <person name="Thang M."/>
            <person name="Chan C."/>
        </authorList>
    </citation>
    <scope>NUCLEOTIDE SEQUENCE</scope>
</reference>
<proteinExistence type="predicted"/>
<dbReference type="EMBL" id="CAUJNA010001608">
    <property type="protein sequence ID" value="CAJ1387959.1"/>
    <property type="molecule type" value="Genomic_DNA"/>
</dbReference>
<feature type="non-terminal residue" evidence="2">
    <location>
        <position position="62"/>
    </location>
</feature>